<reference evidence="3" key="2">
    <citation type="submission" date="2009-11" db="EMBL/GenBank/DDBJ databases">
        <title>The Genome Sequence of Allomyces macrogynus strain ATCC 38327.</title>
        <authorList>
            <consortium name="The Broad Institute Genome Sequencing Platform"/>
            <person name="Russ C."/>
            <person name="Cuomo C."/>
            <person name="Shea T."/>
            <person name="Young S.K."/>
            <person name="Zeng Q."/>
            <person name="Koehrsen M."/>
            <person name="Haas B."/>
            <person name="Borodovsky M."/>
            <person name="Guigo R."/>
            <person name="Alvarado L."/>
            <person name="Berlin A."/>
            <person name="Borenstein D."/>
            <person name="Chen Z."/>
            <person name="Engels R."/>
            <person name="Freedman E."/>
            <person name="Gellesch M."/>
            <person name="Goldberg J."/>
            <person name="Griggs A."/>
            <person name="Gujja S."/>
            <person name="Heiman D."/>
            <person name="Hepburn T."/>
            <person name="Howarth C."/>
            <person name="Jen D."/>
            <person name="Larson L."/>
            <person name="Lewis B."/>
            <person name="Mehta T."/>
            <person name="Park D."/>
            <person name="Pearson M."/>
            <person name="Roberts A."/>
            <person name="Saif S."/>
            <person name="Shenoy N."/>
            <person name="Sisk P."/>
            <person name="Stolte C."/>
            <person name="Sykes S."/>
            <person name="Walk T."/>
            <person name="White J."/>
            <person name="Yandava C."/>
            <person name="Burger G."/>
            <person name="Gray M.W."/>
            <person name="Holland P.W.H."/>
            <person name="King N."/>
            <person name="Lang F.B.F."/>
            <person name="Roger A.J."/>
            <person name="Ruiz-Trillo I."/>
            <person name="Lander E."/>
            <person name="Nusbaum C."/>
        </authorList>
    </citation>
    <scope>NUCLEOTIDE SEQUENCE [LARGE SCALE GENOMIC DNA]</scope>
    <source>
        <strain evidence="3">ATCC 38327</strain>
    </source>
</reference>
<feature type="region of interest" description="Disordered" evidence="1">
    <location>
        <begin position="1104"/>
        <end position="1147"/>
    </location>
</feature>
<evidence type="ECO:0000313" key="3">
    <source>
        <dbReference type="Proteomes" id="UP000054350"/>
    </source>
</evidence>
<gene>
    <name evidence="2" type="ORF">AMAG_01435</name>
</gene>
<accession>A0A0L0RZN9</accession>
<feature type="compositionally biased region" description="Polar residues" evidence="1">
    <location>
        <begin position="793"/>
        <end position="807"/>
    </location>
</feature>
<organism evidence="2 3">
    <name type="scientific">Allomyces macrogynus (strain ATCC 38327)</name>
    <name type="common">Allomyces javanicus var. macrogynus</name>
    <dbReference type="NCBI Taxonomy" id="578462"/>
    <lineage>
        <taxon>Eukaryota</taxon>
        <taxon>Fungi</taxon>
        <taxon>Fungi incertae sedis</taxon>
        <taxon>Blastocladiomycota</taxon>
        <taxon>Blastocladiomycetes</taxon>
        <taxon>Blastocladiales</taxon>
        <taxon>Blastocladiaceae</taxon>
        <taxon>Allomyces</taxon>
    </lineage>
</organism>
<sequence>MPSDQALVLGDALPMQLLVVAMGEALRVTVLTHEGRSEFHALHSAHDFSLQTPVNGLDAAHLVAFVQQHLRRVHPALFAKVDDKLVLDDLLQLQYAGYLTTSAFHLLAGPPKADKTGGNSLTRSYSNTSFKGLSRMNSFSGIGTAAPSAMAVNLAVLLRPAAPVATRMAVFYDDRSEGLLDEALAMFKAIANNDPTNVPLPEDCPEPTAPLSGTIRGIMNECLKYVRFIMDGFAKFDRAMTYTDMFTEPGSKSEQEWHQALVVARQAKSASIALALDKSVAVLKQALAADDVSAFIAAISTEELLATLREAGYRGVQLEDVLAIVKGEPSPLAPVKSTTVFPLRRACEGMDGSFPDIAEAAKFPRLVSIWIMALESTVNDGVKEGDPFSKWHFARCFAALRLITAAVNTFRGDRDKKRMLDGLFSDTKNGHWTPLEPSQTQLLMALTVHKPKSKRRRVLLLLTDRAVLIKDDWNLGESDFLKPCPTALLAYVRNGSHVEREWPLAHSTVVRTVTAQGEHVLELLDAHGRIDLKFVPTPGVDTKKALVLLDEFVARAERAVTDLLAKEAKTTPVIMTTAAGVVCHVVPIKVGSMLAVSADHYDHVLALCDVVEDRPAPLVSRTQIHHRAAGVFEMEQHFTDPTTHHADQTLSKRMASFTGCLHQLLATLQTQSADHHARVTSLTARKRFLYLRDVLLSAKVVDQVRHGHFPQYAESIAPSSLRSTTSVRSGLSASPVKASGGPGHSTGMKSSASTVGLHDLKKGGAARSMLARMSNFRSASQSQMGAKGGDRSSIMSHQTGRSQMQDTTGDRSSIKSQQPMPAKSYLPDSVMSRFRGGMRGELSQETLHGYYVEVLAHLMSAAADGANLATPNPTRSRGDAKMGMDAKLIAKVAMRMQTQQRLKEEHLDDLSAEGLLEALARVTLILAPLLTPSVAAELHQIARDARANGSDLDASLPRVADVLAKEHPTKHANALLFLDMVRVIRTSATRFDPARADTCLEWKCVHEVFFRSFCARGTAGHGGEAAWEELDMQMATLKMLFDHVPHLADHAEQHLAVRCAAGRLNSAYNQDTAVSQPSALAAAATGPKWTSKFKLGNVLSLPGSSKRGAGVPASQVAPPPAAAAHLQRHKSLSSMSDSPSVHSYSRPHSPLAAHGLGIIEESAIQEADESVEEHFAAHIAARTPLSVMTGQESTETLLDGAVSGMIMRAGSSSVSDAALVRSPLGSATTVVSAEDQAVGAQGKLVEGAAGAVGVVIVPSVLIG</sequence>
<evidence type="ECO:0000256" key="1">
    <source>
        <dbReference type="SAM" id="MobiDB-lite"/>
    </source>
</evidence>
<feature type="region of interest" description="Disordered" evidence="1">
    <location>
        <begin position="776"/>
        <end position="828"/>
    </location>
</feature>
<dbReference type="VEuPathDB" id="FungiDB:AMAG_01435"/>
<keyword evidence="3" id="KW-1185">Reference proteome</keyword>
<reference evidence="2 3" key="1">
    <citation type="submission" date="2009-11" db="EMBL/GenBank/DDBJ databases">
        <title>Annotation of Allomyces macrogynus ATCC 38327.</title>
        <authorList>
            <consortium name="The Broad Institute Genome Sequencing Platform"/>
            <person name="Russ C."/>
            <person name="Cuomo C."/>
            <person name="Burger G."/>
            <person name="Gray M.W."/>
            <person name="Holland P.W.H."/>
            <person name="King N."/>
            <person name="Lang F.B.F."/>
            <person name="Roger A.J."/>
            <person name="Ruiz-Trillo I."/>
            <person name="Young S.K."/>
            <person name="Zeng Q."/>
            <person name="Gargeya S."/>
            <person name="Fitzgerald M."/>
            <person name="Haas B."/>
            <person name="Abouelleil A."/>
            <person name="Alvarado L."/>
            <person name="Arachchi H.M."/>
            <person name="Berlin A."/>
            <person name="Chapman S.B."/>
            <person name="Gearin G."/>
            <person name="Goldberg J."/>
            <person name="Griggs A."/>
            <person name="Gujja S."/>
            <person name="Hansen M."/>
            <person name="Heiman D."/>
            <person name="Howarth C."/>
            <person name="Larimer J."/>
            <person name="Lui A."/>
            <person name="MacDonald P.J.P."/>
            <person name="McCowen C."/>
            <person name="Montmayeur A."/>
            <person name="Murphy C."/>
            <person name="Neiman D."/>
            <person name="Pearson M."/>
            <person name="Priest M."/>
            <person name="Roberts A."/>
            <person name="Saif S."/>
            <person name="Shea T."/>
            <person name="Sisk P."/>
            <person name="Stolte C."/>
            <person name="Sykes S."/>
            <person name="Wortman J."/>
            <person name="Nusbaum C."/>
            <person name="Birren B."/>
        </authorList>
    </citation>
    <scope>NUCLEOTIDE SEQUENCE [LARGE SCALE GENOMIC DNA]</scope>
    <source>
        <strain evidence="2 3">ATCC 38327</strain>
    </source>
</reference>
<name>A0A0L0RZN9_ALLM3</name>
<proteinExistence type="predicted"/>
<protein>
    <submittedName>
        <fullName evidence="2">Uncharacterized protein</fullName>
    </submittedName>
</protein>
<feature type="compositionally biased region" description="Polar residues" evidence="1">
    <location>
        <begin position="1132"/>
        <end position="1143"/>
    </location>
</feature>
<evidence type="ECO:0000313" key="2">
    <source>
        <dbReference type="EMBL" id="KNE55546.1"/>
    </source>
</evidence>
<dbReference type="AlphaFoldDB" id="A0A0L0RZN9"/>
<dbReference type="EMBL" id="GG745329">
    <property type="protein sequence ID" value="KNE55546.1"/>
    <property type="molecule type" value="Genomic_DNA"/>
</dbReference>
<dbReference type="OrthoDB" id="5558027at2759"/>
<feature type="region of interest" description="Disordered" evidence="1">
    <location>
        <begin position="726"/>
        <end position="756"/>
    </location>
</feature>
<dbReference type="Proteomes" id="UP000054350">
    <property type="component" value="Unassembled WGS sequence"/>
</dbReference>